<dbReference type="GO" id="GO:0016579">
    <property type="term" value="P:protein deubiquitination"/>
    <property type="evidence" value="ECO:0007669"/>
    <property type="project" value="InterPro"/>
</dbReference>
<comment type="similarity">
    <text evidence="2">Belongs to the peptidase C19 family.</text>
</comment>
<dbReference type="GO" id="GO:0004843">
    <property type="term" value="F:cysteine-type deubiquitinase activity"/>
    <property type="evidence" value="ECO:0007669"/>
    <property type="project" value="UniProtKB-UniRule"/>
</dbReference>
<dbReference type="InterPro" id="IPR028889">
    <property type="entry name" value="USP"/>
</dbReference>
<accession>A0A813V9W3</accession>
<dbReference type="PROSITE" id="PS00972">
    <property type="entry name" value="USP_1"/>
    <property type="match status" value="1"/>
</dbReference>
<dbReference type="InterPro" id="IPR050185">
    <property type="entry name" value="Ub_carboxyl-term_hydrolase"/>
</dbReference>
<dbReference type="AlphaFoldDB" id="A0A813V9W3"/>
<dbReference type="Proteomes" id="UP000663879">
    <property type="component" value="Unassembled WGS sequence"/>
</dbReference>
<keyword evidence="2" id="KW-0788">Thiol protease</keyword>
<feature type="domain" description="USP" evidence="4">
    <location>
        <begin position="234"/>
        <end position="577"/>
    </location>
</feature>
<dbReference type="InterPro" id="IPR001394">
    <property type="entry name" value="Peptidase_C19_UCH"/>
</dbReference>
<dbReference type="Gene3D" id="3.90.70.10">
    <property type="entry name" value="Cysteine proteinases"/>
    <property type="match status" value="1"/>
</dbReference>
<evidence type="ECO:0000256" key="2">
    <source>
        <dbReference type="RuleBase" id="RU366025"/>
    </source>
</evidence>
<dbReference type="CDD" id="cd02674">
    <property type="entry name" value="Peptidase_C19R"/>
    <property type="match status" value="1"/>
</dbReference>
<keyword evidence="2" id="KW-0833">Ubl conjugation pathway</keyword>
<dbReference type="InterPro" id="IPR038765">
    <property type="entry name" value="Papain-like_cys_pep_sf"/>
</dbReference>
<dbReference type="EC" id="3.4.19.12" evidence="2"/>
<feature type="compositionally biased region" description="Low complexity" evidence="3">
    <location>
        <begin position="169"/>
        <end position="196"/>
    </location>
</feature>
<feature type="region of interest" description="Disordered" evidence="3">
    <location>
        <begin position="1"/>
        <end position="41"/>
    </location>
</feature>
<proteinExistence type="inferred from homology"/>
<organism evidence="5 6">
    <name type="scientific">Brachionus calyciflorus</name>
    <dbReference type="NCBI Taxonomy" id="104777"/>
    <lineage>
        <taxon>Eukaryota</taxon>
        <taxon>Metazoa</taxon>
        <taxon>Spiralia</taxon>
        <taxon>Gnathifera</taxon>
        <taxon>Rotifera</taxon>
        <taxon>Eurotatoria</taxon>
        <taxon>Monogononta</taxon>
        <taxon>Pseudotrocha</taxon>
        <taxon>Ploima</taxon>
        <taxon>Brachionidae</taxon>
        <taxon>Brachionus</taxon>
    </lineage>
</organism>
<dbReference type="OrthoDB" id="265306at2759"/>
<dbReference type="SUPFAM" id="SSF54001">
    <property type="entry name" value="Cysteine proteinases"/>
    <property type="match status" value="1"/>
</dbReference>
<dbReference type="EMBL" id="CAJNOC010001156">
    <property type="protein sequence ID" value="CAF0840314.1"/>
    <property type="molecule type" value="Genomic_DNA"/>
</dbReference>
<gene>
    <name evidence="5" type="ORF">OXX778_LOCUS8420</name>
</gene>
<keyword evidence="6" id="KW-1185">Reference proteome</keyword>
<dbReference type="PROSITE" id="PS50235">
    <property type="entry name" value="USP_3"/>
    <property type="match status" value="1"/>
</dbReference>
<protein>
    <recommendedName>
        <fullName evidence="2">Ubiquitin carboxyl-terminal hydrolase</fullName>
        <ecNumber evidence="2">3.4.19.12</ecNumber>
    </recommendedName>
</protein>
<dbReference type="PROSITE" id="PS00973">
    <property type="entry name" value="USP_2"/>
    <property type="match status" value="1"/>
</dbReference>
<name>A0A813V9W3_9BILA</name>
<feature type="compositionally biased region" description="Polar residues" evidence="3">
    <location>
        <begin position="1"/>
        <end position="11"/>
    </location>
</feature>
<reference evidence="5" key="1">
    <citation type="submission" date="2021-02" db="EMBL/GenBank/DDBJ databases">
        <authorList>
            <person name="Nowell W R."/>
        </authorList>
    </citation>
    <scope>NUCLEOTIDE SEQUENCE</scope>
    <source>
        <strain evidence="5">Ploen Becks lab</strain>
    </source>
</reference>
<evidence type="ECO:0000256" key="3">
    <source>
        <dbReference type="SAM" id="MobiDB-lite"/>
    </source>
</evidence>
<feature type="region of interest" description="Disordered" evidence="3">
    <location>
        <begin position="167"/>
        <end position="196"/>
    </location>
</feature>
<dbReference type="GO" id="GO:0006508">
    <property type="term" value="P:proteolysis"/>
    <property type="evidence" value="ECO:0007669"/>
    <property type="project" value="UniProtKB-KW"/>
</dbReference>
<dbReference type="InterPro" id="IPR018200">
    <property type="entry name" value="USP_CS"/>
</dbReference>
<feature type="compositionally biased region" description="Polar residues" evidence="3">
    <location>
        <begin position="21"/>
        <end position="39"/>
    </location>
</feature>
<evidence type="ECO:0000313" key="6">
    <source>
        <dbReference type="Proteomes" id="UP000663879"/>
    </source>
</evidence>
<comment type="caution">
    <text evidence="5">The sequence shown here is derived from an EMBL/GenBank/DDBJ whole genome shotgun (WGS) entry which is preliminary data.</text>
</comment>
<sequence length="578" mass="65748">MTSYYTISRTGAPSRGRTESPAPQRTPFPNTSTILPSSKHNSKCPPLTYHRFLPSPQNGKASILSNYDNYYKSPGTLSANLTPIPYSSNRSTSVSTNRTLQNQTARIISPDLTGKYTTIANSPDLNSVKLKSFSKNEPITRKTYETDFNLDPKPFVRSSSNTQYYTIKNNTNTSTSTASVSTSSSSSTSSQSTRNNYDNTILVKNNLNNNNISSYGAKNENTNEINVLSQRGNVGLRNLGNTCFMNSILQCLSNTKFLLEYILNSSYTNDINKTLSTMRGSLFISYAELIKKMWKGADTFVNPQEFRYQLIKYSPNFSGYAQQDAEEFLTYLIKGLHEDVNLVKTKPPSYSIDDKTWDAMNDFEKSEAHWMLNFRGEKSKISDMFVGQLKSTLMCTKCEFRSPTFELFWDLAVPIPTKNPSIKLDDCIKLFMTEEILDGDNKPVCSNCKEKRRCAKRYTIEKLPKILVIHLKRFLRARFNNKINLNVDYPIEGLDMSKYLSCNVDPKSTSNRNNFNCIYDLYGISLHSGTESSGHYVAYCKNPYNKKWYCFNDQSVREISVSSLQDSNAYILFYQLRS</sequence>
<dbReference type="PANTHER" id="PTHR21646">
    <property type="entry name" value="UBIQUITIN CARBOXYL-TERMINAL HYDROLASE"/>
    <property type="match status" value="1"/>
</dbReference>
<dbReference type="PANTHER" id="PTHR21646:SF23">
    <property type="entry name" value="UBIQUITIN CARBOXYL-TERMINAL HYDROLASE USP2"/>
    <property type="match status" value="1"/>
</dbReference>
<comment type="catalytic activity">
    <reaction evidence="1 2">
        <text>Thiol-dependent hydrolysis of ester, thioester, amide, peptide and isopeptide bonds formed by the C-terminal Gly of ubiquitin (a 76-residue protein attached to proteins as an intracellular targeting signal).</text>
        <dbReference type="EC" id="3.4.19.12"/>
    </reaction>
</comment>
<evidence type="ECO:0000259" key="4">
    <source>
        <dbReference type="PROSITE" id="PS50235"/>
    </source>
</evidence>
<keyword evidence="2" id="KW-0645">Protease</keyword>
<dbReference type="Pfam" id="PF00443">
    <property type="entry name" value="UCH"/>
    <property type="match status" value="1"/>
</dbReference>
<evidence type="ECO:0000256" key="1">
    <source>
        <dbReference type="ARBA" id="ARBA00000707"/>
    </source>
</evidence>
<keyword evidence="2" id="KW-0378">Hydrolase</keyword>
<evidence type="ECO:0000313" key="5">
    <source>
        <dbReference type="EMBL" id="CAF0840314.1"/>
    </source>
</evidence>